<gene>
    <name evidence="1" type="ORF">SAMEA2070301_03965</name>
</gene>
<comment type="caution">
    <text evidence="1">The sequence shown here is derived from an EMBL/GenBank/DDBJ whole genome shotgun (WGS) entry which is preliminary data.</text>
</comment>
<organism evidence="1 2">
    <name type="scientific">Mycobacteroides abscessus subsp. abscessus</name>
    <dbReference type="NCBI Taxonomy" id="1185650"/>
    <lineage>
        <taxon>Bacteria</taxon>
        <taxon>Bacillati</taxon>
        <taxon>Actinomycetota</taxon>
        <taxon>Actinomycetes</taxon>
        <taxon>Mycobacteriales</taxon>
        <taxon>Mycobacteriaceae</taxon>
        <taxon>Mycobacteroides</taxon>
        <taxon>Mycobacteroides abscessus</taxon>
    </lineage>
</organism>
<dbReference type="EMBL" id="FSHM01000006">
    <property type="protein sequence ID" value="SIB52971.1"/>
    <property type="molecule type" value="Genomic_DNA"/>
</dbReference>
<proteinExistence type="predicted"/>
<dbReference type="Proteomes" id="UP000185210">
    <property type="component" value="Unassembled WGS sequence"/>
</dbReference>
<evidence type="ECO:0000313" key="1">
    <source>
        <dbReference type="EMBL" id="SIB52971.1"/>
    </source>
</evidence>
<evidence type="ECO:0000313" key="2">
    <source>
        <dbReference type="Proteomes" id="UP000185210"/>
    </source>
</evidence>
<accession>A0AB38D3L1</accession>
<reference evidence="1 2" key="1">
    <citation type="submission" date="2016-11" db="EMBL/GenBank/DDBJ databases">
        <authorList>
            <consortium name="Pathogen Informatics"/>
        </authorList>
    </citation>
    <scope>NUCLEOTIDE SEQUENCE [LARGE SCALE GENOMIC DNA]</scope>
    <source>
        <strain evidence="1 2">104</strain>
    </source>
</reference>
<name>A0AB38D3L1_9MYCO</name>
<dbReference type="AlphaFoldDB" id="A0AB38D3L1"/>
<protein>
    <submittedName>
        <fullName evidence="1">Uncharacterized protein</fullName>
    </submittedName>
</protein>
<sequence>MWDNKWAMSHLKWDRIGRAPIASLTYTGISPIPAFRVPLASGTESDMAHLLSHLAHT</sequence>